<dbReference type="OrthoDB" id="19014at2759"/>
<dbReference type="GO" id="GO:0005737">
    <property type="term" value="C:cytoplasm"/>
    <property type="evidence" value="ECO:0007669"/>
    <property type="project" value="TreeGrafter"/>
</dbReference>
<dbReference type="InterPro" id="IPR002110">
    <property type="entry name" value="Ankyrin_rpt"/>
</dbReference>
<dbReference type="InterPro" id="IPR036770">
    <property type="entry name" value="Ankyrin_rpt-contain_sf"/>
</dbReference>
<protein>
    <submittedName>
        <fullName evidence="3">Uncharacterized protein</fullName>
    </submittedName>
</protein>
<dbReference type="Proteomes" id="UP000230750">
    <property type="component" value="Unassembled WGS sequence"/>
</dbReference>
<dbReference type="SMART" id="SM00248">
    <property type="entry name" value="ANK"/>
    <property type="match status" value="2"/>
</dbReference>
<evidence type="ECO:0000256" key="2">
    <source>
        <dbReference type="PROSITE-ProRule" id="PRU00023"/>
    </source>
</evidence>
<evidence type="ECO:0000313" key="3">
    <source>
        <dbReference type="EMBL" id="PIK50746.1"/>
    </source>
</evidence>
<dbReference type="Gene3D" id="1.25.40.20">
    <property type="entry name" value="Ankyrin repeat-containing domain"/>
    <property type="match status" value="1"/>
</dbReference>
<dbReference type="Pfam" id="PF12796">
    <property type="entry name" value="Ank_2"/>
    <property type="match status" value="1"/>
</dbReference>
<dbReference type="EMBL" id="MRZV01000406">
    <property type="protein sequence ID" value="PIK50746.1"/>
    <property type="molecule type" value="Genomic_DNA"/>
</dbReference>
<accession>A0A2G8KRV9</accession>
<feature type="repeat" description="ANK" evidence="2">
    <location>
        <begin position="75"/>
        <end position="107"/>
    </location>
</feature>
<keyword evidence="4" id="KW-1185">Reference proteome</keyword>
<keyword evidence="2" id="KW-0040">ANK repeat</keyword>
<reference evidence="3 4" key="1">
    <citation type="journal article" date="2017" name="PLoS Biol.">
        <title>The sea cucumber genome provides insights into morphological evolution and visceral regeneration.</title>
        <authorList>
            <person name="Zhang X."/>
            <person name="Sun L."/>
            <person name="Yuan J."/>
            <person name="Sun Y."/>
            <person name="Gao Y."/>
            <person name="Zhang L."/>
            <person name="Li S."/>
            <person name="Dai H."/>
            <person name="Hamel J.F."/>
            <person name="Liu C."/>
            <person name="Yu Y."/>
            <person name="Liu S."/>
            <person name="Lin W."/>
            <person name="Guo K."/>
            <person name="Jin S."/>
            <person name="Xu P."/>
            <person name="Storey K.B."/>
            <person name="Huan P."/>
            <person name="Zhang T."/>
            <person name="Zhou Y."/>
            <person name="Zhang J."/>
            <person name="Lin C."/>
            <person name="Li X."/>
            <person name="Xing L."/>
            <person name="Huo D."/>
            <person name="Sun M."/>
            <person name="Wang L."/>
            <person name="Mercier A."/>
            <person name="Li F."/>
            <person name="Yang H."/>
            <person name="Xiang J."/>
        </authorList>
    </citation>
    <scope>NUCLEOTIDE SEQUENCE [LARGE SCALE GENOMIC DNA]</scope>
    <source>
        <strain evidence="3">Shaxun</strain>
        <tissue evidence="3">Muscle</tissue>
    </source>
</reference>
<gene>
    <name evidence="3" type="ORF">BSL78_12385</name>
</gene>
<dbReference type="PRINTS" id="PR01415">
    <property type="entry name" value="ANKYRIN"/>
</dbReference>
<dbReference type="STRING" id="307972.A0A2G8KRV9"/>
<keyword evidence="1" id="KW-0677">Repeat</keyword>
<dbReference type="PROSITE" id="PS50297">
    <property type="entry name" value="ANK_REP_REGION"/>
    <property type="match status" value="2"/>
</dbReference>
<dbReference type="SUPFAM" id="SSF48403">
    <property type="entry name" value="Ankyrin repeat"/>
    <property type="match status" value="1"/>
</dbReference>
<dbReference type="GO" id="GO:0004857">
    <property type="term" value="F:enzyme inhibitor activity"/>
    <property type="evidence" value="ECO:0007669"/>
    <property type="project" value="TreeGrafter"/>
</dbReference>
<dbReference type="PANTHER" id="PTHR24179:SF29">
    <property type="entry name" value="LD46604P"/>
    <property type="match status" value="1"/>
</dbReference>
<dbReference type="GO" id="GO:0017020">
    <property type="term" value="F:myosin phosphatase regulator activity"/>
    <property type="evidence" value="ECO:0007669"/>
    <property type="project" value="TreeGrafter"/>
</dbReference>
<evidence type="ECO:0000313" key="4">
    <source>
        <dbReference type="Proteomes" id="UP000230750"/>
    </source>
</evidence>
<evidence type="ECO:0000256" key="1">
    <source>
        <dbReference type="ARBA" id="ARBA00022737"/>
    </source>
</evidence>
<dbReference type="InterPro" id="IPR051226">
    <property type="entry name" value="PP1_Regulatory_Subunit"/>
</dbReference>
<comment type="caution">
    <text evidence="3">The sequence shown here is derived from an EMBL/GenBank/DDBJ whole genome shotgun (WGS) entry which is preliminary data.</text>
</comment>
<sequence length="117" mass="12969">MAAQGITQDQIDDLREVAPNKMLEDMKKLSQDEGNLEFRDSVGATPLHIAVAQGFEKVVEFLIEAKVDIHAQDEDGWQPIHAAACWAQAEIIHILVEHGADLESKTNNNETPLIDAR</sequence>
<dbReference type="AlphaFoldDB" id="A0A2G8KRV9"/>
<proteinExistence type="predicted"/>
<dbReference type="PANTHER" id="PTHR24179">
    <property type="entry name" value="PROTEIN PHOSPHATASE 1 REGULATORY SUBUNIT 12"/>
    <property type="match status" value="1"/>
</dbReference>
<feature type="repeat" description="ANK" evidence="2">
    <location>
        <begin position="42"/>
        <end position="74"/>
    </location>
</feature>
<name>A0A2G8KRV9_STIJA</name>
<organism evidence="3 4">
    <name type="scientific">Stichopus japonicus</name>
    <name type="common">Sea cucumber</name>
    <dbReference type="NCBI Taxonomy" id="307972"/>
    <lineage>
        <taxon>Eukaryota</taxon>
        <taxon>Metazoa</taxon>
        <taxon>Echinodermata</taxon>
        <taxon>Eleutherozoa</taxon>
        <taxon>Echinozoa</taxon>
        <taxon>Holothuroidea</taxon>
        <taxon>Aspidochirotacea</taxon>
        <taxon>Aspidochirotida</taxon>
        <taxon>Stichopodidae</taxon>
        <taxon>Apostichopus</taxon>
    </lineage>
</organism>
<dbReference type="PROSITE" id="PS50088">
    <property type="entry name" value="ANK_REPEAT"/>
    <property type="match status" value="2"/>
</dbReference>